<accession>A0A4Y7L161</accession>
<dbReference type="Gramene" id="RZC78717">
    <property type="protein sequence ID" value="RZC78717"/>
    <property type="gene ID" value="C5167_002942"/>
</dbReference>
<name>A0A4Y7L161_PAPSO</name>
<sequence>VREIVEVLVVEIVVEIWCDFGGWEMVVVIELKLGIDDTSYEDFIAIAIKLLFLIRLINTR</sequence>
<protein>
    <submittedName>
        <fullName evidence="1">Uncharacterized protein</fullName>
    </submittedName>
</protein>
<feature type="non-terminal residue" evidence="1">
    <location>
        <position position="1"/>
    </location>
</feature>
<organism evidence="1 2">
    <name type="scientific">Papaver somniferum</name>
    <name type="common">Opium poppy</name>
    <dbReference type="NCBI Taxonomy" id="3469"/>
    <lineage>
        <taxon>Eukaryota</taxon>
        <taxon>Viridiplantae</taxon>
        <taxon>Streptophyta</taxon>
        <taxon>Embryophyta</taxon>
        <taxon>Tracheophyta</taxon>
        <taxon>Spermatophyta</taxon>
        <taxon>Magnoliopsida</taxon>
        <taxon>Ranunculales</taxon>
        <taxon>Papaveraceae</taxon>
        <taxon>Papaveroideae</taxon>
        <taxon>Papaver</taxon>
    </lineage>
</organism>
<proteinExistence type="predicted"/>
<evidence type="ECO:0000313" key="1">
    <source>
        <dbReference type="EMBL" id="RZC78717.1"/>
    </source>
</evidence>
<reference evidence="1 2" key="1">
    <citation type="journal article" date="2018" name="Science">
        <title>The opium poppy genome and morphinan production.</title>
        <authorList>
            <person name="Guo L."/>
            <person name="Winzer T."/>
            <person name="Yang X."/>
            <person name="Li Y."/>
            <person name="Ning Z."/>
            <person name="He Z."/>
            <person name="Teodor R."/>
            <person name="Lu Y."/>
            <person name="Bowser T.A."/>
            <person name="Graham I.A."/>
            <person name="Ye K."/>
        </authorList>
    </citation>
    <scope>NUCLEOTIDE SEQUENCE [LARGE SCALE GENOMIC DNA]</scope>
    <source>
        <strain evidence="2">cv. HN1</strain>
        <tissue evidence="1">Leaves</tissue>
    </source>
</reference>
<dbReference type="Proteomes" id="UP000316621">
    <property type="component" value="Chromosome 9"/>
</dbReference>
<dbReference type="AlphaFoldDB" id="A0A4Y7L161"/>
<dbReference type="EMBL" id="CM010723">
    <property type="protein sequence ID" value="RZC78717.1"/>
    <property type="molecule type" value="Genomic_DNA"/>
</dbReference>
<keyword evidence="2" id="KW-1185">Reference proteome</keyword>
<evidence type="ECO:0000313" key="2">
    <source>
        <dbReference type="Proteomes" id="UP000316621"/>
    </source>
</evidence>
<gene>
    <name evidence="1" type="ORF">C5167_002942</name>
</gene>